<evidence type="ECO:0000256" key="5">
    <source>
        <dbReference type="ARBA" id="ARBA00022825"/>
    </source>
</evidence>
<feature type="chain" id="PRO_5039212866" evidence="10">
    <location>
        <begin position="26"/>
        <end position="345"/>
    </location>
</feature>
<evidence type="ECO:0000256" key="1">
    <source>
        <dbReference type="ARBA" id="ARBA00007664"/>
    </source>
</evidence>
<dbReference type="InterPro" id="IPR001254">
    <property type="entry name" value="Trypsin_dom"/>
</dbReference>
<dbReference type="GO" id="GO:0004252">
    <property type="term" value="F:serine-type endopeptidase activity"/>
    <property type="evidence" value="ECO:0007669"/>
    <property type="project" value="InterPro"/>
</dbReference>
<comment type="similarity">
    <text evidence="1">Belongs to the peptidase S1 family.</text>
</comment>
<keyword evidence="5" id="KW-0720">Serine protease</keyword>
<reference evidence="14" key="1">
    <citation type="submission" date="2016-10" db="EMBL/GenBank/DDBJ databases">
        <authorList>
            <person name="Varghese N."/>
            <person name="Submissions S."/>
        </authorList>
    </citation>
    <scope>NUCLEOTIDE SEQUENCE [LARGE SCALE GENOMIC DNA]</scope>
    <source>
        <strain evidence="14">DSM 44993</strain>
    </source>
</reference>
<feature type="active site" description="Charge relay system" evidence="8">
    <location>
        <position position="301"/>
    </location>
</feature>
<organism evidence="13 14">
    <name type="scientific">Amycolatopsis saalfeldensis</name>
    <dbReference type="NCBI Taxonomy" id="394193"/>
    <lineage>
        <taxon>Bacteria</taxon>
        <taxon>Bacillati</taxon>
        <taxon>Actinomycetota</taxon>
        <taxon>Actinomycetes</taxon>
        <taxon>Pseudonocardiales</taxon>
        <taxon>Pseudonocardiaceae</taxon>
        <taxon>Amycolatopsis</taxon>
    </lineage>
</organism>
<keyword evidence="3 10" id="KW-0732">Signal</keyword>
<dbReference type="InterPro" id="IPR033116">
    <property type="entry name" value="TRYPSIN_SER"/>
</dbReference>
<proteinExistence type="inferred from homology"/>
<evidence type="ECO:0000256" key="4">
    <source>
        <dbReference type="ARBA" id="ARBA00022801"/>
    </source>
</evidence>
<feature type="active site" description="Charge relay system" evidence="8">
    <location>
        <position position="191"/>
    </location>
</feature>
<evidence type="ECO:0000256" key="2">
    <source>
        <dbReference type="ARBA" id="ARBA00022670"/>
    </source>
</evidence>
<evidence type="ECO:0000259" key="11">
    <source>
        <dbReference type="Pfam" id="PF00089"/>
    </source>
</evidence>
<dbReference type="CDD" id="cd21112">
    <property type="entry name" value="alphaLP-like"/>
    <property type="match status" value="1"/>
</dbReference>
<evidence type="ECO:0000256" key="10">
    <source>
        <dbReference type="SAM" id="SignalP"/>
    </source>
</evidence>
<sequence>MGTAGSSAKIAVLAAALIVSGTLFAPGSQAAPDPARSAAELSAQLGGTSAGSYLDGAGKLVVTVTDEAGARSVRAGGAEPRFVKHGAAALGRSLDTLRRTATIPGTAWAIDPVTDQVVVSADDSVAAANLGRLKSVVAGLGDTARLQQVKGEYRTTIAGGDAIIGGGVRCSLGFNVKKPGTSTAYLLTAGHCGNVASTWADSSGKTIASRVGTSFPGNDYSLFQYTTATDRPGSVDLYNGTLRDIANAGTPVVGQTVGRTGSTSHFHTGKVTGLNTTVNYSDGTTVTGMIATTVCVEGGDSGGSLFANNTALGLTSGGSGNCTSGGNSFYQPVTEALNAYGVAIY</sequence>
<name>A0A1H8YJL8_9PSEU</name>
<dbReference type="PROSITE" id="PS00134">
    <property type="entry name" value="TRYPSIN_HIS"/>
    <property type="match status" value="1"/>
</dbReference>
<keyword evidence="14" id="KW-1185">Reference proteome</keyword>
<dbReference type="PIRSF" id="PIRSF001134">
    <property type="entry name" value="Streptogrisin"/>
    <property type="match status" value="1"/>
</dbReference>
<feature type="active site" description="Charge relay system" evidence="8">
    <location>
        <position position="219"/>
    </location>
</feature>
<evidence type="ECO:0000256" key="7">
    <source>
        <dbReference type="ARBA" id="ARBA00023157"/>
    </source>
</evidence>
<protein>
    <submittedName>
        <fullName evidence="13">Streptogrisin D</fullName>
    </submittedName>
</protein>
<dbReference type="EMBL" id="FOEF01000020">
    <property type="protein sequence ID" value="SEP52339.1"/>
    <property type="molecule type" value="Genomic_DNA"/>
</dbReference>
<feature type="disulfide bond" evidence="9">
    <location>
        <begin position="295"/>
        <end position="322"/>
    </location>
</feature>
<evidence type="ECO:0000313" key="13">
    <source>
        <dbReference type="EMBL" id="SEP52339.1"/>
    </source>
</evidence>
<evidence type="ECO:0000313" key="14">
    <source>
        <dbReference type="Proteomes" id="UP000198582"/>
    </source>
</evidence>
<dbReference type="Pfam" id="PF02983">
    <property type="entry name" value="Pro_Al_protease"/>
    <property type="match status" value="1"/>
</dbReference>
<dbReference type="GO" id="GO:0005576">
    <property type="term" value="C:extracellular region"/>
    <property type="evidence" value="ECO:0007669"/>
    <property type="project" value="InterPro"/>
</dbReference>
<evidence type="ECO:0000256" key="8">
    <source>
        <dbReference type="PIRSR" id="PIRSR001134-1"/>
    </source>
</evidence>
<accession>A0A1H8YJL8</accession>
<evidence type="ECO:0000256" key="9">
    <source>
        <dbReference type="PIRSR" id="PIRSR001134-2"/>
    </source>
</evidence>
<dbReference type="PRINTS" id="PR00861">
    <property type="entry name" value="ALYTICPTASE"/>
</dbReference>
<dbReference type="Proteomes" id="UP000198582">
    <property type="component" value="Unassembled WGS sequence"/>
</dbReference>
<evidence type="ECO:0000259" key="12">
    <source>
        <dbReference type="Pfam" id="PF02983"/>
    </source>
</evidence>
<dbReference type="Pfam" id="PF00089">
    <property type="entry name" value="Trypsin"/>
    <property type="match status" value="1"/>
</dbReference>
<dbReference type="RefSeq" id="WP_091625470.1">
    <property type="nucleotide sequence ID" value="NZ_FOEF01000020.1"/>
</dbReference>
<evidence type="ECO:0000256" key="3">
    <source>
        <dbReference type="ARBA" id="ARBA00022729"/>
    </source>
</evidence>
<dbReference type="InterPro" id="IPR018114">
    <property type="entry name" value="TRYPSIN_HIS"/>
</dbReference>
<feature type="domain" description="Peptidase S1A alpha-lytic prodomain" evidence="12">
    <location>
        <begin position="85"/>
        <end position="139"/>
    </location>
</feature>
<gene>
    <name evidence="13" type="ORF">SAMN04489732_1202</name>
</gene>
<keyword evidence="2" id="KW-0645">Protease</keyword>
<evidence type="ECO:0000256" key="6">
    <source>
        <dbReference type="ARBA" id="ARBA00023145"/>
    </source>
</evidence>
<dbReference type="InterPro" id="IPR043504">
    <property type="entry name" value="Peptidase_S1_PA_chymotrypsin"/>
</dbReference>
<keyword evidence="4" id="KW-0378">Hydrolase</keyword>
<dbReference type="Gene3D" id="2.40.10.10">
    <property type="entry name" value="Trypsin-like serine proteases"/>
    <property type="match status" value="2"/>
</dbReference>
<dbReference type="SUPFAM" id="SSF50494">
    <property type="entry name" value="Trypsin-like serine proteases"/>
    <property type="match status" value="1"/>
</dbReference>
<dbReference type="InterPro" id="IPR004236">
    <property type="entry name" value="Pept_S1_alpha_lytic"/>
</dbReference>
<keyword evidence="7 9" id="KW-1015">Disulfide bond</keyword>
<keyword evidence="6" id="KW-0865">Zymogen</keyword>
<dbReference type="PROSITE" id="PS00135">
    <property type="entry name" value="TRYPSIN_SER"/>
    <property type="match status" value="1"/>
</dbReference>
<dbReference type="GO" id="GO:0006508">
    <property type="term" value="P:proteolysis"/>
    <property type="evidence" value="ECO:0007669"/>
    <property type="project" value="UniProtKB-KW"/>
</dbReference>
<feature type="signal peptide" evidence="10">
    <location>
        <begin position="1"/>
        <end position="25"/>
    </location>
</feature>
<feature type="disulfide bond" evidence="9">
    <location>
        <begin position="170"/>
        <end position="192"/>
    </location>
</feature>
<dbReference type="AlphaFoldDB" id="A0A1H8YJL8"/>
<dbReference type="Gene3D" id="3.30.300.50">
    <property type="match status" value="1"/>
</dbReference>
<dbReference type="InterPro" id="IPR035070">
    <property type="entry name" value="Streptogrisin_prodomain"/>
</dbReference>
<dbReference type="InterPro" id="IPR009003">
    <property type="entry name" value="Peptidase_S1_PA"/>
</dbReference>
<feature type="domain" description="Peptidase S1" evidence="11">
    <location>
        <begin position="182"/>
        <end position="338"/>
    </location>
</feature>
<dbReference type="InterPro" id="IPR001316">
    <property type="entry name" value="Pept_S1A_streptogrisin"/>
</dbReference>
<dbReference type="OrthoDB" id="8781117at2"/>
<dbReference type="STRING" id="394193.SAMN04489732_1202"/>